<keyword evidence="8" id="KW-1185">Reference proteome</keyword>
<gene>
    <name evidence="7" type="ORF">NCTC12475_01653</name>
</gene>
<dbReference type="AlphaFoldDB" id="A0A381DLB7"/>
<dbReference type="EMBL" id="UFVD01000001">
    <property type="protein sequence ID" value="SUX11428.1"/>
    <property type="molecule type" value="Genomic_DNA"/>
</dbReference>
<evidence type="ECO:0000259" key="6">
    <source>
        <dbReference type="Pfam" id="PF03772"/>
    </source>
</evidence>
<dbReference type="InterPro" id="IPR052159">
    <property type="entry name" value="Competence_DNA_uptake"/>
</dbReference>
<dbReference type="GO" id="GO:0005886">
    <property type="term" value="C:plasma membrane"/>
    <property type="evidence" value="ECO:0007669"/>
    <property type="project" value="UniProtKB-SubCell"/>
</dbReference>
<evidence type="ECO:0000256" key="3">
    <source>
        <dbReference type="ARBA" id="ARBA00022692"/>
    </source>
</evidence>
<keyword evidence="2" id="KW-1003">Cell membrane</keyword>
<evidence type="ECO:0000256" key="4">
    <source>
        <dbReference type="ARBA" id="ARBA00022989"/>
    </source>
</evidence>
<dbReference type="Proteomes" id="UP000254920">
    <property type="component" value="Unassembled WGS sequence"/>
</dbReference>
<evidence type="ECO:0000256" key="1">
    <source>
        <dbReference type="ARBA" id="ARBA00004651"/>
    </source>
</evidence>
<evidence type="ECO:0000313" key="7">
    <source>
        <dbReference type="EMBL" id="SUX11428.1"/>
    </source>
</evidence>
<comment type="subcellular location">
    <subcellularLocation>
        <location evidence="1">Cell membrane</location>
        <topology evidence="1">Multi-pass membrane protein</topology>
    </subcellularLocation>
</comment>
<reference evidence="7 8" key="1">
    <citation type="submission" date="2018-06" db="EMBL/GenBank/DDBJ databases">
        <authorList>
            <consortium name="Pathogen Informatics"/>
            <person name="Doyle S."/>
        </authorList>
    </citation>
    <scope>NUCLEOTIDE SEQUENCE [LARGE SCALE GENOMIC DNA]</scope>
    <source>
        <strain evidence="7 8">NCTC12475</strain>
    </source>
</reference>
<evidence type="ECO:0000313" key="8">
    <source>
        <dbReference type="Proteomes" id="UP000254920"/>
    </source>
</evidence>
<keyword evidence="4" id="KW-1133">Transmembrane helix</keyword>
<evidence type="ECO:0000256" key="2">
    <source>
        <dbReference type="ARBA" id="ARBA00022475"/>
    </source>
</evidence>
<dbReference type="InterPro" id="IPR004477">
    <property type="entry name" value="ComEC_N"/>
</dbReference>
<keyword evidence="3" id="KW-0812">Transmembrane</keyword>
<keyword evidence="5" id="KW-0472">Membrane</keyword>
<evidence type="ECO:0000256" key="5">
    <source>
        <dbReference type="ARBA" id="ARBA00023136"/>
    </source>
</evidence>
<organism evidence="7 8">
    <name type="scientific">Campylobacter sputorum subsp. sputorum</name>
    <dbReference type="NCBI Taxonomy" id="32024"/>
    <lineage>
        <taxon>Bacteria</taxon>
        <taxon>Pseudomonadati</taxon>
        <taxon>Campylobacterota</taxon>
        <taxon>Epsilonproteobacteria</taxon>
        <taxon>Campylobacterales</taxon>
        <taxon>Campylobacteraceae</taxon>
        <taxon>Campylobacter</taxon>
    </lineage>
</organism>
<sequence length="418" mass="49121">MSTISLFQKRREIAIFSFVCIFIFIANVTFSYTEFINLKSKDKIFTNGQILASYLKTNNKNRTYRVLKIKTDYGKIYTTINKNSTIKSNDMLHFGFYTKNIKFKDYLKGTFYAPSFARKITSVSNNISTKLSNLIKSQHSNEKMGEFYSALFLATPISKELREDVYFWGISHLVAISGYHAGIIFSFSFIIFLPIYKFFQNRHFPYRNSKFDISIAVFTLLCFYLYLINFVPSFFRSVLMGLIGFYFISRNLKIFNFQTLFLTAMIAICIFPSLIFSIGFYFSMLGVFYIYLYINHFYHKFPLWINLIFLNIWTFLAMVIPVLYFFPLLSFQQLFVVPLTAIFGVFYPLSVFAHLCGYGDFLDFVLINFSSIRLEYTMVKIQSWQFYALNLLSLIAIRYKFVAVFVVLFGILPFFTLI</sequence>
<feature type="domain" description="ComEC/Rec2-related protein" evidence="6">
    <location>
        <begin position="157"/>
        <end position="412"/>
    </location>
</feature>
<dbReference type="STRING" id="32024.GCA_000788295_00812"/>
<dbReference type="PANTHER" id="PTHR30619">
    <property type="entry name" value="DNA INTERNALIZATION/COMPETENCE PROTEIN COMEC/REC2"/>
    <property type="match status" value="1"/>
</dbReference>
<accession>A0A381DLB7</accession>
<dbReference type="RefSeq" id="WP_089182157.1">
    <property type="nucleotide sequence ID" value="NZ_CP043427.1"/>
</dbReference>
<proteinExistence type="predicted"/>
<dbReference type="GeneID" id="93090293"/>
<protein>
    <submittedName>
        <fullName evidence="7">ComEC/Rec2-related protein domain protein</fullName>
    </submittedName>
</protein>
<dbReference type="PANTHER" id="PTHR30619:SF7">
    <property type="entry name" value="BETA-LACTAMASE DOMAIN PROTEIN"/>
    <property type="match status" value="1"/>
</dbReference>
<dbReference type="Pfam" id="PF03772">
    <property type="entry name" value="Competence"/>
    <property type="match status" value="1"/>
</dbReference>
<name>A0A381DLB7_9BACT</name>
<dbReference type="OrthoDB" id="5372341at2"/>
<dbReference type="NCBIfam" id="TIGR00360">
    <property type="entry name" value="ComEC_N-term"/>
    <property type="match status" value="1"/>
</dbReference>